<organism evidence="2 3">
    <name type="scientific">Zingiber officinale</name>
    <name type="common">Ginger</name>
    <name type="synonym">Amomum zingiber</name>
    <dbReference type="NCBI Taxonomy" id="94328"/>
    <lineage>
        <taxon>Eukaryota</taxon>
        <taxon>Viridiplantae</taxon>
        <taxon>Streptophyta</taxon>
        <taxon>Embryophyta</taxon>
        <taxon>Tracheophyta</taxon>
        <taxon>Spermatophyta</taxon>
        <taxon>Magnoliopsida</taxon>
        <taxon>Liliopsida</taxon>
        <taxon>Zingiberales</taxon>
        <taxon>Zingiberaceae</taxon>
        <taxon>Zingiber</taxon>
    </lineage>
</organism>
<evidence type="ECO:0000313" key="3">
    <source>
        <dbReference type="Proteomes" id="UP000734854"/>
    </source>
</evidence>
<dbReference type="Gene3D" id="3.10.20.90">
    <property type="entry name" value="Phosphatidylinositol 3-kinase Catalytic Subunit, Chain A, domain 1"/>
    <property type="match status" value="1"/>
</dbReference>
<name>A0A8J5GIY0_ZINOF</name>
<protein>
    <submittedName>
        <fullName evidence="2">Uncharacterized protein</fullName>
    </submittedName>
</protein>
<dbReference type="GO" id="GO:0006355">
    <property type="term" value="P:regulation of DNA-templated transcription"/>
    <property type="evidence" value="ECO:0007669"/>
    <property type="project" value="InterPro"/>
</dbReference>
<sequence>MDNEAREKRGRVAMGLSELNWRAVWRQHVDGGKKRFLVEDLSSQSKNFREFRLFAFLASDLLTVVRLGIIAKATPCLRVQRYHFLSCSAVNATVGFMALAPPNSSSAVVDSGTYRDVLYPELWKACAGPLVTLPCEGERVYYFPQGHMEQAEADTDEVFAQIMLLPESLPHQLSPPRCSLCLCDPINSMPSSVISSHSMHVGVLATASHAISTGTLFSVFNKPRFDSFSLICLWPHSEKEIHTHSASKPCSIEPSSANGLNERKRESRSGCRLFGVQLVESFVEEISVPTDISSVREEYNQSTQESQNQQLRSCTKLGFGRAVSLTILNGYNDLFLKLEEMFNIKGELFGKVKKWEVVYPDEEEDTLMVSDDPCHELSSMEIKPTSKISFPNADTKHTKLEDQISTLNKITDHLLATKLVHELFFIVRLAAGSAYRVQKVVLFVLWPLTDSPAVLLT</sequence>
<comment type="caution">
    <text evidence="2">The sequence shown here is derived from an EMBL/GenBank/DDBJ whole genome shotgun (WGS) entry which is preliminary data.</text>
</comment>
<feature type="compositionally biased region" description="Polar residues" evidence="1">
    <location>
        <begin position="245"/>
        <end position="259"/>
    </location>
</feature>
<dbReference type="GO" id="GO:0003677">
    <property type="term" value="F:DNA binding"/>
    <property type="evidence" value="ECO:0007669"/>
    <property type="project" value="InterPro"/>
</dbReference>
<dbReference type="PANTHER" id="PTHR31384:SF96">
    <property type="entry name" value="AUXIN RESPONSE FACTOR 1"/>
    <property type="match status" value="1"/>
</dbReference>
<evidence type="ECO:0000313" key="2">
    <source>
        <dbReference type="EMBL" id="KAG6504634.1"/>
    </source>
</evidence>
<dbReference type="InterPro" id="IPR044835">
    <property type="entry name" value="ARF_plant"/>
</dbReference>
<reference evidence="2 3" key="1">
    <citation type="submission" date="2020-08" db="EMBL/GenBank/DDBJ databases">
        <title>Plant Genome Project.</title>
        <authorList>
            <person name="Zhang R.-G."/>
        </authorList>
    </citation>
    <scope>NUCLEOTIDE SEQUENCE [LARGE SCALE GENOMIC DNA]</scope>
    <source>
        <tissue evidence="2">Rhizome</tissue>
    </source>
</reference>
<proteinExistence type="predicted"/>
<dbReference type="AlphaFoldDB" id="A0A8J5GIY0"/>
<evidence type="ECO:0000256" key="1">
    <source>
        <dbReference type="SAM" id="MobiDB-lite"/>
    </source>
</evidence>
<accession>A0A8J5GIY0</accession>
<gene>
    <name evidence="2" type="ORF">ZIOFF_036969</name>
</gene>
<dbReference type="PANTHER" id="PTHR31384">
    <property type="entry name" value="AUXIN RESPONSE FACTOR 4-RELATED"/>
    <property type="match status" value="1"/>
</dbReference>
<dbReference type="EMBL" id="JACMSC010000010">
    <property type="protein sequence ID" value="KAG6504634.1"/>
    <property type="molecule type" value="Genomic_DNA"/>
</dbReference>
<dbReference type="GO" id="GO:0009725">
    <property type="term" value="P:response to hormone"/>
    <property type="evidence" value="ECO:0007669"/>
    <property type="project" value="InterPro"/>
</dbReference>
<keyword evidence="3" id="KW-1185">Reference proteome</keyword>
<dbReference type="Proteomes" id="UP000734854">
    <property type="component" value="Unassembled WGS sequence"/>
</dbReference>
<feature type="region of interest" description="Disordered" evidence="1">
    <location>
        <begin position="245"/>
        <end position="264"/>
    </location>
</feature>